<dbReference type="Proteomes" id="UP001578633">
    <property type="component" value="Chromosome 8"/>
</dbReference>
<name>A0ABR3UBD3_9PLEO</name>
<proteinExistence type="predicted"/>
<reference evidence="2 3" key="1">
    <citation type="submission" date="2024-09" db="EMBL/GenBank/DDBJ databases">
        <title>T2T genomes of carrot and Alternaria dauci and their utility for understanding host-pathogen interaction during carrot leaf blight disease.</title>
        <authorList>
            <person name="Liu W."/>
            <person name="Xu S."/>
            <person name="Ou C."/>
            <person name="Liu X."/>
            <person name="Zhuang F."/>
            <person name="Deng X.W."/>
        </authorList>
    </citation>
    <scope>NUCLEOTIDE SEQUENCE [LARGE SCALE GENOMIC DNA]</scope>
    <source>
        <strain evidence="2 3">A2016</strain>
    </source>
</reference>
<protein>
    <submittedName>
        <fullName evidence="2">Uncharacterized protein</fullName>
    </submittedName>
</protein>
<evidence type="ECO:0000313" key="2">
    <source>
        <dbReference type="EMBL" id="KAL1793785.1"/>
    </source>
</evidence>
<gene>
    <name evidence="2" type="ORF">ACET3X_008767</name>
</gene>
<dbReference type="RefSeq" id="XP_069304369.1">
    <property type="nucleotide sequence ID" value="XM_069454976.1"/>
</dbReference>
<keyword evidence="3" id="KW-1185">Reference proteome</keyword>
<feature type="compositionally biased region" description="Low complexity" evidence="1">
    <location>
        <begin position="73"/>
        <end position="86"/>
    </location>
</feature>
<feature type="compositionally biased region" description="Basic residues" evidence="1">
    <location>
        <begin position="116"/>
        <end position="126"/>
    </location>
</feature>
<dbReference type="GeneID" id="96089089"/>
<sequence length="173" mass="18973">MPIKWTSELDAILLHGVFEECNISFNKTLCTKIAERVSAAGMECTAKAVENRLYSWKKKNVSGQINLNSATNTPSKSSAAGTAKSTPRPRAKATPKKKQVSEEVDSDETLSPTAARGKRGKSGGSKRKVEYKESDAEDESELEEEYVSMAKRVKAEPVEEDEVFAEGLVEEEV</sequence>
<evidence type="ECO:0000256" key="1">
    <source>
        <dbReference type="SAM" id="MobiDB-lite"/>
    </source>
</evidence>
<evidence type="ECO:0000313" key="3">
    <source>
        <dbReference type="Proteomes" id="UP001578633"/>
    </source>
</evidence>
<feature type="region of interest" description="Disordered" evidence="1">
    <location>
        <begin position="66"/>
        <end position="143"/>
    </location>
</feature>
<feature type="compositionally biased region" description="Basic residues" evidence="1">
    <location>
        <begin position="87"/>
        <end position="98"/>
    </location>
</feature>
<organism evidence="2 3">
    <name type="scientific">Alternaria dauci</name>
    <dbReference type="NCBI Taxonomy" id="48095"/>
    <lineage>
        <taxon>Eukaryota</taxon>
        <taxon>Fungi</taxon>
        <taxon>Dikarya</taxon>
        <taxon>Ascomycota</taxon>
        <taxon>Pezizomycotina</taxon>
        <taxon>Dothideomycetes</taxon>
        <taxon>Pleosporomycetidae</taxon>
        <taxon>Pleosporales</taxon>
        <taxon>Pleosporineae</taxon>
        <taxon>Pleosporaceae</taxon>
        <taxon>Alternaria</taxon>
        <taxon>Alternaria sect. Porri</taxon>
    </lineage>
</organism>
<accession>A0ABR3UBD3</accession>
<dbReference type="EMBL" id="JBHGVX010000008">
    <property type="protein sequence ID" value="KAL1793785.1"/>
    <property type="molecule type" value="Genomic_DNA"/>
</dbReference>
<comment type="caution">
    <text evidence="2">The sequence shown here is derived from an EMBL/GenBank/DDBJ whole genome shotgun (WGS) entry which is preliminary data.</text>
</comment>